<dbReference type="STRING" id="39490.ERS852448_02953"/>
<evidence type="ECO:0000313" key="3">
    <source>
        <dbReference type="Proteomes" id="UP000095492"/>
    </source>
</evidence>
<feature type="transmembrane region" description="Helical" evidence="1">
    <location>
        <begin position="141"/>
        <end position="158"/>
    </location>
</feature>
<feature type="transmembrane region" description="Helical" evidence="1">
    <location>
        <begin position="165"/>
        <end position="184"/>
    </location>
</feature>
<proteinExistence type="predicted"/>
<reference evidence="2 3" key="1">
    <citation type="submission" date="2015-09" db="EMBL/GenBank/DDBJ databases">
        <authorList>
            <consortium name="Pathogen Informatics"/>
        </authorList>
    </citation>
    <scope>NUCLEOTIDE SEQUENCE [LARGE SCALE GENOMIC DNA]</scope>
    <source>
        <strain evidence="2 3">2789STDY5608891</strain>
    </source>
</reference>
<sequence length="247" mass="29309">MEKKRGINSFTLHILAMLFMLCDHLWATLFPAQEWLTCIGRLAFPIFAFMIAEGCYYTSNVKKYMQRLFLFAVISEIPFNLIMGSSAIYPFHQNVLWTFLLGLLSIQIIEKAKKKQKQWILLLIICLVLFMDYLLGTISMVDYNAAGILTVLLFYFFRKKTWVSFVAQFAGMYYLNVVMLGDLYYPVTILGHHFEIPQQSFALLALIPIWLYNREQGYHSKWFKYFCYAFYPAHLLILFIIWQWRIR</sequence>
<dbReference type="Proteomes" id="UP000095492">
    <property type="component" value="Unassembled WGS sequence"/>
</dbReference>
<organism evidence="2 3">
    <name type="scientific">Eubacterium ramulus</name>
    <dbReference type="NCBI Taxonomy" id="39490"/>
    <lineage>
        <taxon>Bacteria</taxon>
        <taxon>Bacillati</taxon>
        <taxon>Bacillota</taxon>
        <taxon>Clostridia</taxon>
        <taxon>Eubacteriales</taxon>
        <taxon>Eubacteriaceae</taxon>
        <taxon>Eubacterium</taxon>
    </lineage>
</organism>
<feature type="transmembrane region" description="Helical" evidence="1">
    <location>
        <begin position="119"/>
        <end position="135"/>
    </location>
</feature>
<keyword evidence="1" id="KW-0472">Membrane</keyword>
<evidence type="ECO:0000256" key="1">
    <source>
        <dbReference type="SAM" id="Phobius"/>
    </source>
</evidence>
<dbReference type="AlphaFoldDB" id="A0A173VH88"/>
<dbReference type="EMBL" id="CYYA01000032">
    <property type="protein sequence ID" value="CUN26789.1"/>
    <property type="molecule type" value="Genomic_DNA"/>
</dbReference>
<keyword evidence="1" id="KW-1133">Transmembrane helix</keyword>
<keyword evidence="1" id="KW-0812">Transmembrane</keyword>
<feature type="transmembrane region" description="Helical" evidence="1">
    <location>
        <begin position="39"/>
        <end position="56"/>
    </location>
</feature>
<dbReference type="GeneID" id="42787237"/>
<name>A0A173VH88_EUBRA</name>
<evidence type="ECO:0000313" key="2">
    <source>
        <dbReference type="EMBL" id="CUN26789.1"/>
    </source>
</evidence>
<dbReference type="InterPro" id="IPR008875">
    <property type="entry name" value="TraX"/>
</dbReference>
<feature type="transmembrane region" description="Helical" evidence="1">
    <location>
        <begin position="7"/>
        <end position="27"/>
    </location>
</feature>
<feature type="transmembrane region" description="Helical" evidence="1">
    <location>
        <begin position="225"/>
        <end position="244"/>
    </location>
</feature>
<dbReference type="RefSeq" id="WP_021739859.1">
    <property type="nucleotide sequence ID" value="NZ_CABKSU010000087.1"/>
</dbReference>
<dbReference type="Pfam" id="PF05857">
    <property type="entry name" value="TraX"/>
    <property type="match status" value="1"/>
</dbReference>
<protein>
    <submittedName>
        <fullName evidence="2">Conjugal transfer protein TrbP</fullName>
    </submittedName>
</protein>
<accession>A0A173VH88</accession>
<feature type="transmembrane region" description="Helical" evidence="1">
    <location>
        <begin position="68"/>
        <end position="89"/>
    </location>
</feature>
<feature type="transmembrane region" description="Helical" evidence="1">
    <location>
        <begin position="95"/>
        <end position="112"/>
    </location>
</feature>
<gene>
    <name evidence="2" type="ORF">ERS852448_02953</name>
</gene>
<dbReference type="OrthoDB" id="9781069at2"/>
<feature type="transmembrane region" description="Helical" evidence="1">
    <location>
        <begin position="196"/>
        <end position="213"/>
    </location>
</feature>